<name>A0A9W8ACK0_9FUNG</name>
<sequence length="168" mass="19225">MRSVLDPSPFLSIAHRDTMPPNPSTVHIIVKHVLATRGPMLSKELFEQVVTFPPAAQLTRSQFKRNYLNPLKKSHDIVTVIDRTKPQPFNPKQFMFNFKLKDELVPVFRDESILKAQPEVIEEIKSRELAKSHDFWKGVTNTPHIAQFPKTLTESVSSEYLEATSKST</sequence>
<evidence type="ECO:0000313" key="2">
    <source>
        <dbReference type="Proteomes" id="UP001150569"/>
    </source>
</evidence>
<dbReference type="EMBL" id="JANBPT010000157">
    <property type="protein sequence ID" value="KAJ1926664.1"/>
    <property type="molecule type" value="Genomic_DNA"/>
</dbReference>
<accession>A0A9W8ACK0</accession>
<organism evidence="1 2">
    <name type="scientific">Tieghemiomyces parasiticus</name>
    <dbReference type="NCBI Taxonomy" id="78921"/>
    <lineage>
        <taxon>Eukaryota</taxon>
        <taxon>Fungi</taxon>
        <taxon>Fungi incertae sedis</taxon>
        <taxon>Zoopagomycota</taxon>
        <taxon>Kickxellomycotina</taxon>
        <taxon>Dimargaritomycetes</taxon>
        <taxon>Dimargaritales</taxon>
        <taxon>Dimargaritaceae</taxon>
        <taxon>Tieghemiomyces</taxon>
    </lineage>
</organism>
<dbReference type="AlphaFoldDB" id="A0A9W8ACK0"/>
<protein>
    <submittedName>
        <fullName evidence="1">Uncharacterized protein</fullName>
    </submittedName>
</protein>
<reference evidence="1" key="1">
    <citation type="submission" date="2022-07" db="EMBL/GenBank/DDBJ databases">
        <title>Phylogenomic reconstructions and comparative analyses of Kickxellomycotina fungi.</title>
        <authorList>
            <person name="Reynolds N.K."/>
            <person name="Stajich J.E."/>
            <person name="Barry K."/>
            <person name="Grigoriev I.V."/>
            <person name="Crous P."/>
            <person name="Smith M.E."/>
        </authorList>
    </citation>
    <scope>NUCLEOTIDE SEQUENCE</scope>
    <source>
        <strain evidence="1">RSA 861</strain>
    </source>
</reference>
<keyword evidence="2" id="KW-1185">Reference proteome</keyword>
<dbReference type="Proteomes" id="UP001150569">
    <property type="component" value="Unassembled WGS sequence"/>
</dbReference>
<proteinExistence type="predicted"/>
<evidence type="ECO:0000313" key="1">
    <source>
        <dbReference type="EMBL" id="KAJ1926664.1"/>
    </source>
</evidence>
<comment type="caution">
    <text evidence="1">The sequence shown here is derived from an EMBL/GenBank/DDBJ whole genome shotgun (WGS) entry which is preliminary data.</text>
</comment>
<gene>
    <name evidence="1" type="ORF">IWQ60_003606</name>
</gene>
<dbReference type="OrthoDB" id="2208992at2759"/>